<proteinExistence type="predicted"/>
<dbReference type="Pfam" id="PF13392">
    <property type="entry name" value="HNH_3"/>
    <property type="match status" value="1"/>
</dbReference>
<evidence type="ECO:0000313" key="3">
    <source>
        <dbReference type="EMBL" id="WPF24354.1"/>
    </source>
</evidence>
<protein>
    <submittedName>
        <fullName evidence="3">NUMOD4 motif-containing HNH endonuclease</fullName>
    </submittedName>
</protein>
<dbReference type="EMBL" id="CP137757">
    <property type="protein sequence ID" value="WPF24354.1"/>
    <property type="molecule type" value="Genomic_DNA"/>
</dbReference>
<evidence type="ECO:0000259" key="2">
    <source>
        <dbReference type="Pfam" id="PF13392"/>
    </source>
</evidence>
<name>A0AAU0PWA4_9CORY</name>
<reference evidence="3 4" key="1">
    <citation type="submission" date="2023-10" db="EMBL/GenBank/DDBJ databases">
        <title>complete genome sequence of Corynebacterium pseudokroppenstedtii P15-C1.</title>
        <authorList>
            <person name="Bruggemann H."/>
            <person name="Poehlein A."/>
        </authorList>
    </citation>
    <scope>NUCLEOTIDE SEQUENCE [LARGE SCALE GENOMIC DNA]</scope>
    <source>
        <strain evidence="3 4">P15_C1</strain>
    </source>
</reference>
<feature type="domain" description="NUMOD4" evidence="1">
    <location>
        <begin position="4"/>
        <end position="59"/>
    </location>
</feature>
<dbReference type="InterPro" id="IPR044925">
    <property type="entry name" value="His-Me_finger_sf"/>
</dbReference>
<dbReference type="Gene3D" id="3.90.75.20">
    <property type="match status" value="1"/>
</dbReference>
<dbReference type="SUPFAM" id="SSF54060">
    <property type="entry name" value="His-Me finger endonucleases"/>
    <property type="match status" value="1"/>
</dbReference>
<dbReference type="AlphaFoldDB" id="A0AAU0PWA4"/>
<dbReference type="KEGG" id="cpsk:Q0N40_07335"/>
<keyword evidence="4" id="KW-1185">Reference proteome</keyword>
<gene>
    <name evidence="3" type="ORF">Q0N40_07335</name>
</gene>
<keyword evidence="3" id="KW-0378">Hydrolase</keyword>
<dbReference type="GO" id="GO:0016788">
    <property type="term" value="F:hydrolase activity, acting on ester bonds"/>
    <property type="evidence" value="ECO:0007669"/>
    <property type="project" value="InterPro"/>
</dbReference>
<evidence type="ECO:0000259" key="1">
    <source>
        <dbReference type="Pfam" id="PF07463"/>
    </source>
</evidence>
<dbReference type="InterPro" id="IPR010902">
    <property type="entry name" value="NUMOD4"/>
</dbReference>
<dbReference type="InterPro" id="IPR003615">
    <property type="entry name" value="HNH_nuc"/>
</dbReference>
<dbReference type="Proteomes" id="UP001174314">
    <property type="component" value="Chromosome"/>
</dbReference>
<dbReference type="GO" id="GO:0004519">
    <property type="term" value="F:endonuclease activity"/>
    <property type="evidence" value="ECO:0007669"/>
    <property type="project" value="UniProtKB-KW"/>
</dbReference>
<keyword evidence="3" id="KW-0255">Endonuclease</keyword>
<sequence length="215" mass="24470">MDIEEWRAIPGFEGSYEVSNMGQIRSLDRVVPHKSCGTLHMKGRVLRPSISRGYKHVQLLKDAKSRTMPIHKAVALAFIGPRPAGYDICHNDGDRLNNTAENLRYGTRTENVQDMFIHGTNSRINQTHCVNGHEFNEENTIWTKQGTRVCLACKRRRSREWAKNRKPHGKGTRLRETCTHGHEMTEENTEYTATGRRRCLACVAEKKKSRAGVAA</sequence>
<organism evidence="3 4">
    <name type="scientific">Corynebacterium pseudokroppenstedtii</name>
    <dbReference type="NCBI Taxonomy" id="2804917"/>
    <lineage>
        <taxon>Bacteria</taxon>
        <taxon>Bacillati</taxon>
        <taxon>Actinomycetota</taxon>
        <taxon>Actinomycetes</taxon>
        <taxon>Mycobacteriales</taxon>
        <taxon>Corynebacteriaceae</taxon>
        <taxon>Corynebacterium</taxon>
    </lineage>
</organism>
<feature type="domain" description="HNH nuclease" evidence="2">
    <location>
        <begin position="71"/>
        <end position="112"/>
    </location>
</feature>
<dbReference type="RefSeq" id="WP_236883054.1">
    <property type="nucleotide sequence ID" value="NZ_CP137757.1"/>
</dbReference>
<accession>A0AAU0PWA4</accession>
<evidence type="ECO:0000313" key="4">
    <source>
        <dbReference type="Proteomes" id="UP001174314"/>
    </source>
</evidence>
<keyword evidence="3" id="KW-0540">Nuclease</keyword>
<dbReference type="Pfam" id="PF07463">
    <property type="entry name" value="NUMOD4"/>
    <property type="match status" value="1"/>
</dbReference>